<evidence type="ECO:0000313" key="3">
    <source>
        <dbReference type="EMBL" id="TFK50201.1"/>
    </source>
</evidence>
<organism evidence="3 4">
    <name type="scientific">Heliocybe sulcata</name>
    <dbReference type="NCBI Taxonomy" id="5364"/>
    <lineage>
        <taxon>Eukaryota</taxon>
        <taxon>Fungi</taxon>
        <taxon>Dikarya</taxon>
        <taxon>Basidiomycota</taxon>
        <taxon>Agaricomycotina</taxon>
        <taxon>Agaricomycetes</taxon>
        <taxon>Gloeophyllales</taxon>
        <taxon>Gloeophyllaceae</taxon>
        <taxon>Heliocybe</taxon>
    </lineage>
</organism>
<dbReference type="OrthoDB" id="4159489at2759"/>
<feature type="region of interest" description="Disordered" evidence="2">
    <location>
        <begin position="1"/>
        <end position="51"/>
    </location>
</feature>
<dbReference type="EMBL" id="ML213514">
    <property type="protein sequence ID" value="TFK50201.1"/>
    <property type="molecule type" value="Genomic_DNA"/>
</dbReference>
<protein>
    <submittedName>
        <fullName evidence="3">Uncharacterized protein</fullName>
    </submittedName>
</protein>
<dbReference type="Gene3D" id="1.20.5.430">
    <property type="match status" value="1"/>
</dbReference>
<proteinExistence type="inferred from homology"/>
<sequence length="141" mass="14682">MSSSSPALPLKVHASAPPSKPSSQSSTGEPTPMAAPAKQSPVTNPADISSPHELTAYVESLLEQLDAKFDDMSTQILDRSNHHIFARITVMQMSSRVDALEVSIQDIINGDITGGTGTPSIPQSPSPMGAGTSSGTITRRA</sequence>
<evidence type="ECO:0000256" key="1">
    <source>
        <dbReference type="ARBA" id="ARBA00006349"/>
    </source>
</evidence>
<reference evidence="3 4" key="1">
    <citation type="journal article" date="2019" name="Nat. Ecol. Evol.">
        <title>Megaphylogeny resolves global patterns of mushroom evolution.</title>
        <authorList>
            <person name="Varga T."/>
            <person name="Krizsan K."/>
            <person name="Foldi C."/>
            <person name="Dima B."/>
            <person name="Sanchez-Garcia M."/>
            <person name="Sanchez-Ramirez S."/>
            <person name="Szollosi G.J."/>
            <person name="Szarkandi J.G."/>
            <person name="Papp V."/>
            <person name="Albert L."/>
            <person name="Andreopoulos W."/>
            <person name="Angelini C."/>
            <person name="Antonin V."/>
            <person name="Barry K.W."/>
            <person name="Bougher N.L."/>
            <person name="Buchanan P."/>
            <person name="Buyck B."/>
            <person name="Bense V."/>
            <person name="Catcheside P."/>
            <person name="Chovatia M."/>
            <person name="Cooper J."/>
            <person name="Damon W."/>
            <person name="Desjardin D."/>
            <person name="Finy P."/>
            <person name="Geml J."/>
            <person name="Haridas S."/>
            <person name="Hughes K."/>
            <person name="Justo A."/>
            <person name="Karasinski D."/>
            <person name="Kautmanova I."/>
            <person name="Kiss B."/>
            <person name="Kocsube S."/>
            <person name="Kotiranta H."/>
            <person name="LaButti K.M."/>
            <person name="Lechner B.E."/>
            <person name="Liimatainen K."/>
            <person name="Lipzen A."/>
            <person name="Lukacs Z."/>
            <person name="Mihaltcheva S."/>
            <person name="Morgado L.N."/>
            <person name="Niskanen T."/>
            <person name="Noordeloos M.E."/>
            <person name="Ohm R.A."/>
            <person name="Ortiz-Santana B."/>
            <person name="Ovrebo C."/>
            <person name="Racz N."/>
            <person name="Riley R."/>
            <person name="Savchenko A."/>
            <person name="Shiryaev A."/>
            <person name="Soop K."/>
            <person name="Spirin V."/>
            <person name="Szebenyi C."/>
            <person name="Tomsovsky M."/>
            <person name="Tulloss R.E."/>
            <person name="Uehling J."/>
            <person name="Grigoriev I.V."/>
            <person name="Vagvolgyi C."/>
            <person name="Papp T."/>
            <person name="Martin F.M."/>
            <person name="Miettinen O."/>
            <person name="Hibbett D.S."/>
            <person name="Nagy L.G."/>
        </authorList>
    </citation>
    <scope>NUCLEOTIDE SEQUENCE [LARGE SCALE GENOMIC DNA]</scope>
    <source>
        <strain evidence="3 4">OMC1185</strain>
    </source>
</reference>
<dbReference type="STRING" id="5364.A0A5C3N8R0"/>
<feature type="compositionally biased region" description="Low complexity" evidence="2">
    <location>
        <begin position="14"/>
        <end position="26"/>
    </location>
</feature>
<gene>
    <name evidence="3" type="ORF">OE88DRAFT_333570</name>
</gene>
<comment type="similarity">
    <text evidence="1">Belongs to the HSBP1 family.</text>
</comment>
<accession>A0A5C3N8R0</accession>
<dbReference type="Proteomes" id="UP000305948">
    <property type="component" value="Unassembled WGS sequence"/>
</dbReference>
<dbReference type="Pfam" id="PF06825">
    <property type="entry name" value="HSBP1"/>
    <property type="match status" value="1"/>
</dbReference>
<evidence type="ECO:0000256" key="2">
    <source>
        <dbReference type="SAM" id="MobiDB-lite"/>
    </source>
</evidence>
<feature type="region of interest" description="Disordered" evidence="2">
    <location>
        <begin position="114"/>
        <end position="141"/>
    </location>
</feature>
<dbReference type="AlphaFoldDB" id="A0A5C3N8R0"/>
<name>A0A5C3N8R0_9AGAM</name>
<dbReference type="GO" id="GO:0003714">
    <property type="term" value="F:transcription corepressor activity"/>
    <property type="evidence" value="ECO:0007669"/>
    <property type="project" value="InterPro"/>
</dbReference>
<evidence type="ECO:0000313" key="4">
    <source>
        <dbReference type="Proteomes" id="UP000305948"/>
    </source>
</evidence>
<feature type="compositionally biased region" description="Polar residues" evidence="2">
    <location>
        <begin position="131"/>
        <end position="141"/>
    </location>
</feature>
<dbReference type="InterPro" id="IPR009643">
    <property type="entry name" value="HS1-bd"/>
</dbReference>
<keyword evidence="4" id="KW-1185">Reference proteome</keyword>